<dbReference type="InParanoid" id="W4JSV0"/>
<dbReference type="EMBL" id="KI925465">
    <property type="protein sequence ID" value="ETW75941.1"/>
    <property type="molecule type" value="Genomic_DNA"/>
</dbReference>
<evidence type="ECO:0000313" key="1">
    <source>
        <dbReference type="EMBL" id="ETW75941.1"/>
    </source>
</evidence>
<dbReference type="PANTHER" id="PTHR43558:SF6">
    <property type="entry name" value="REDUCTASE, PUTATIVE (AFU_ORTHOLOGUE AFUA_3G10540)-RELATED"/>
    <property type="match status" value="1"/>
</dbReference>
<evidence type="ECO:0000313" key="2">
    <source>
        <dbReference type="Proteomes" id="UP000030671"/>
    </source>
</evidence>
<dbReference type="AlphaFoldDB" id="W4JSV0"/>
<protein>
    <submittedName>
        <fullName evidence="1">Uncharacterized protein</fullName>
    </submittedName>
</protein>
<organism evidence="1 2">
    <name type="scientific">Heterobasidion irregulare (strain TC 32-1)</name>
    <dbReference type="NCBI Taxonomy" id="747525"/>
    <lineage>
        <taxon>Eukaryota</taxon>
        <taxon>Fungi</taxon>
        <taxon>Dikarya</taxon>
        <taxon>Basidiomycota</taxon>
        <taxon>Agaricomycotina</taxon>
        <taxon>Agaricomycetes</taxon>
        <taxon>Russulales</taxon>
        <taxon>Bondarzewiaceae</taxon>
        <taxon>Heterobasidion</taxon>
        <taxon>Heterobasidion annosum species complex</taxon>
    </lineage>
</organism>
<dbReference type="InterPro" id="IPR053354">
    <property type="entry name" value="MGDG_epimerase"/>
</dbReference>
<keyword evidence="2" id="KW-1185">Reference proteome</keyword>
<dbReference type="KEGG" id="hir:HETIRDRAFT_106581"/>
<dbReference type="HOGENOM" id="CLU_011775_0_0_1"/>
<dbReference type="GeneID" id="20666177"/>
<dbReference type="OrthoDB" id="539213at2759"/>
<sequence>MNESRVRSQATATSSCQVIDVSNEPNILLSRLDSGMTKQDNIVMPSEEPRYERGGKHRPVVSTAASAKLRTLLLGDEASAADLAKAAVNLQLAAWEKTKAEAELRQDAGVGKLADLDFGRLKFAGVLGENAKEDVEVILGAMGKGARGLGREFWTWERVPYTIRCAGLAVAKDVAERPRKKTRVDAGEQLLADVDEWVLKNEMYLRSISRKPSSATPQTKTWMFGLIRIEDVPGVVPGHAPVRDDAGATLAVKIPRDPLSSLPGYTILDARRVDAVYLQPTSDAFRVRWGIMTDGILTGLNWDNVFVAGGVVLGALLTPEIPPKHADAPHVNKMDEWKSSDIDMYVYGLGPDLANEKIEHIAATYKKNLPDGAPFLVVRNSQTVTLYSEWPRRRVQIVLKLIGSPREVLLNFDLDICAAGFDGSNVFMLPRCVRALDTGTNVFTMDLINGHYLGDRKATRDKRVFKYANKGYGIRILPMYIAALSTYSNRKKLSAIARGERLYAEITLPKIASDSRSWTQKIISEYEKVGTHNRPFHWPHGAYPPVKSDKPVFSHAMLESYAQVTSEPLGRSCLTGFSLLMRHVALWEEEVNGNIIIPTYYMDRIFEDLWATDTYGEGPLQQVAYDDSPPYAWDESFSIEGFARAIDGFNEKEASNVQENLGWISESPLEDKPISAARTTYGSTISEVLSPKKDILIPILIPEDFLEFANEMTVQALRRALNLDQSVDLEPLKPAKTDPQDDEGEGSEKLVIWRLDKVLNWQMLDRRIDEVREALWAFHRTNERMVVKGDQRMKLLKTNISRRAIRTTVEDETEAFVRWVARKPYHESTKLPAMYVLNEDYGMDDLEDDDGGNNYDNDEDDD</sequence>
<dbReference type="Proteomes" id="UP000030671">
    <property type="component" value="Unassembled WGS sequence"/>
</dbReference>
<dbReference type="PANTHER" id="PTHR43558">
    <property type="entry name" value="REDUCTASE, PUTATIVE (AFU_ORTHOLOGUE AFUA_3G10540)-RELATED"/>
    <property type="match status" value="1"/>
</dbReference>
<dbReference type="eggNOG" id="ENOG502RYMC">
    <property type="taxonomic scope" value="Eukaryota"/>
</dbReference>
<proteinExistence type="predicted"/>
<dbReference type="RefSeq" id="XP_009552176.1">
    <property type="nucleotide sequence ID" value="XM_009553881.1"/>
</dbReference>
<accession>W4JSV0</accession>
<gene>
    <name evidence="1" type="ORF">HETIRDRAFT_106581</name>
</gene>
<reference evidence="1 2" key="1">
    <citation type="journal article" date="2012" name="New Phytol.">
        <title>Insight into trade-off between wood decay and parasitism from the genome of a fungal forest pathogen.</title>
        <authorList>
            <person name="Olson A."/>
            <person name="Aerts A."/>
            <person name="Asiegbu F."/>
            <person name="Belbahri L."/>
            <person name="Bouzid O."/>
            <person name="Broberg A."/>
            <person name="Canback B."/>
            <person name="Coutinho P.M."/>
            <person name="Cullen D."/>
            <person name="Dalman K."/>
            <person name="Deflorio G."/>
            <person name="van Diepen L.T."/>
            <person name="Dunand C."/>
            <person name="Duplessis S."/>
            <person name="Durling M."/>
            <person name="Gonthier P."/>
            <person name="Grimwood J."/>
            <person name="Fossdal C.G."/>
            <person name="Hansson D."/>
            <person name="Henrissat B."/>
            <person name="Hietala A."/>
            <person name="Himmelstrand K."/>
            <person name="Hoffmeister D."/>
            <person name="Hogberg N."/>
            <person name="James T.Y."/>
            <person name="Karlsson M."/>
            <person name="Kohler A."/>
            <person name="Kues U."/>
            <person name="Lee Y.H."/>
            <person name="Lin Y.C."/>
            <person name="Lind M."/>
            <person name="Lindquist E."/>
            <person name="Lombard V."/>
            <person name="Lucas S."/>
            <person name="Lunden K."/>
            <person name="Morin E."/>
            <person name="Murat C."/>
            <person name="Park J."/>
            <person name="Raffaello T."/>
            <person name="Rouze P."/>
            <person name="Salamov A."/>
            <person name="Schmutz J."/>
            <person name="Solheim H."/>
            <person name="Stahlberg J."/>
            <person name="Velez H."/>
            <person name="de Vries R.P."/>
            <person name="Wiebenga A."/>
            <person name="Woodward S."/>
            <person name="Yakovlev I."/>
            <person name="Garbelotto M."/>
            <person name="Martin F."/>
            <person name="Grigoriev I.V."/>
            <person name="Stenlid J."/>
        </authorList>
    </citation>
    <scope>NUCLEOTIDE SEQUENCE [LARGE SCALE GENOMIC DNA]</scope>
    <source>
        <strain evidence="1 2">TC 32-1</strain>
    </source>
</reference>
<name>W4JSV0_HETIT</name>